<dbReference type="RefSeq" id="WP_013350616.1">
    <property type="nucleotide sequence ID" value="NZ_JABUYH010000010.1"/>
</dbReference>
<dbReference type="GeneID" id="303186861"/>
<gene>
    <name evidence="2" type="ORF">CIK84_18560</name>
</gene>
<keyword evidence="1" id="KW-0472">Membrane</keyword>
<proteinExistence type="predicted"/>
<keyword evidence="1" id="KW-1133">Transmembrane helix</keyword>
<evidence type="ECO:0000256" key="1">
    <source>
        <dbReference type="SAM" id="Phobius"/>
    </source>
</evidence>
<name>A0A2N7RXE5_9MICC</name>
<keyword evidence="1" id="KW-0812">Transmembrane</keyword>
<organism evidence="2 3">
    <name type="scientific">Glutamicibacter arilaitensis</name>
    <dbReference type="NCBI Taxonomy" id="256701"/>
    <lineage>
        <taxon>Bacteria</taxon>
        <taxon>Bacillati</taxon>
        <taxon>Actinomycetota</taxon>
        <taxon>Actinomycetes</taxon>
        <taxon>Micrococcales</taxon>
        <taxon>Micrococcaceae</taxon>
        <taxon>Glutamicibacter</taxon>
    </lineage>
</organism>
<feature type="transmembrane region" description="Helical" evidence="1">
    <location>
        <begin position="5"/>
        <end position="25"/>
    </location>
</feature>
<evidence type="ECO:0000313" key="2">
    <source>
        <dbReference type="EMBL" id="PMQ18562.1"/>
    </source>
</evidence>
<feature type="transmembrane region" description="Helical" evidence="1">
    <location>
        <begin position="37"/>
        <end position="55"/>
    </location>
</feature>
<dbReference type="EMBL" id="PNQX01000005">
    <property type="protein sequence ID" value="PMQ18562.1"/>
    <property type="molecule type" value="Genomic_DNA"/>
</dbReference>
<accession>A0A2N7RXE5</accession>
<comment type="caution">
    <text evidence="2">The sequence shown here is derived from an EMBL/GenBank/DDBJ whole genome shotgun (WGS) entry which is preliminary data.</text>
</comment>
<dbReference type="Proteomes" id="UP000235739">
    <property type="component" value="Unassembled WGS sequence"/>
</dbReference>
<reference evidence="2 3" key="1">
    <citation type="journal article" date="2017" name="Elife">
        <title>Extensive horizontal gene transfer in cheese-associated bacteria.</title>
        <authorList>
            <person name="Bonham K.S."/>
            <person name="Wolfe B.E."/>
            <person name="Dutton R.J."/>
        </authorList>
    </citation>
    <scope>NUCLEOTIDE SEQUENCE [LARGE SCALE GENOMIC DNA]</scope>
    <source>
        <strain evidence="2 3">JB182</strain>
    </source>
</reference>
<dbReference type="AlphaFoldDB" id="A0A2N7RXE5"/>
<evidence type="ECO:0000313" key="3">
    <source>
        <dbReference type="Proteomes" id="UP000235739"/>
    </source>
</evidence>
<sequence>MKIAFYAAFATMVLGAITVILTVPALFPDPSALKEGLAIWAGTASLAGFAVVKLLKNATLKEA</sequence>
<protein>
    <submittedName>
        <fullName evidence="2">Uncharacterized protein</fullName>
    </submittedName>
</protein>